<dbReference type="Gene3D" id="3.90.220.20">
    <property type="entry name" value="DNA methylase specificity domains"/>
    <property type="match status" value="1"/>
</dbReference>
<dbReference type="RefSeq" id="WP_282459139.1">
    <property type="nucleotide sequence ID" value="NZ_JAPFAR010000086.1"/>
</dbReference>
<dbReference type="InterPro" id="IPR044946">
    <property type="entry name" value="Restrct_endonuc_typeI_TRD_sf"/>
</dbReference>
<reference evidence="3" key="1">
    <citation type="submission" date="2022-11" db="EMBL/GenBank/DDBJ databases">
        <title>Draft genome of Mycoplasma arginini isolated from fly.</title>
        <authorList>
            <person name="Severgnini M."/>
            <person name="Gioia G."/>
            <person name="Cremonesi P."/>
            <person name="Moroni P."/>
            <person name="Addis M.F."/>
            <person name="Castiglioni B."/>
        </authorList>
    </citation>
    <scope>NUCLEOTIDE SEQUENCE</scope>
    <source>
        <strain evidence="3">QMP CG1-1632</strain>
    </source>
</reference>
<protein>
    <recommendedName>
        <fullName evidence="5">Type I restriction modification DNA specificity domain-containing protein</fullName>
    </recommendedName>
</protein>
<name>A0AA43QWW2_MYCAR</name>
<gene>
    <name evidence="3" type="ORF">DCBHLPFO_00249</name>
</gene>
<dbReference type="AlphaFoldDB" id="A0AA43QWW2"/>
<dbReference type="Proteomes" id="UP001162175">
    <property type="component" value="Unassembled WGS sequence"/>
</dbReference>
<accession>A0AA43QWW2</accession>
<keyword evidence="2" id="KW-0238">DNA-binding</keyword>
<organism evidence="3 4">
    <name type="scientific">Mycoplasmopsis arginini</name>
    <name type="common">Mycoplasma arginini</name>
    <dbReference type="NCBI Taxonomy" id="2094"/>
    <lineage>
        <taxon>Bacteria</taxon>
        <taxon>Bacillati</taxon>
        <taxon>Mycoplasmatota</taxon>
        <taxon>Mycoplasmoidales</taxon>
        <taxon>Metamycoplasmataceae</taxon>
        <taxon>Mycoplasmopsis</taxon>
    </lineage>
</organism>
<dbReference type="EMBL" id="JAPFAR010000086">
    <property type="protein sequence ID" value="MDI3349670.1"/>
    <property type="molecule type" value="Genomic_DNA"/>
</dbReference>
<dbReference type="SUPFAM" id="SSF116734">
    <property type="entry name" value="DNA methylase specificity domain"/>
    <property type="match status" value="1"/>
</dbReference>
<keyword evidence="1" id="KW-0680">Restriction system</keyword>
<evidence type="ECO:0000313" key="3">
    <source>
        <dbReference type="EMBL" id="MDI3349670.1"/>
    </source>
</evidence>
<evidence type="ECO:0000313" key="4">
    <source>
        <dbReference type="Proteomes" id="UP001162175"/>
    </source>
</evidence>
<proteinExistence type="predicted"/>
<dbReference type="GO" id="GO:0009307">
    <property type="term" value="P:DNA restriction-modification system"/>
    <property type="evidence" value="ECO:0007669"/>
    <property type="project" value="UniProtKB-KW"/>
</dbReference>
<evidence type="ECO:0008006" key="5">
    <source>
        <dbReference type="Google" id="ProtNLM"/>
    </source>
</evidence>
<dbReference type="GO" id="GO:0003677">
    <property type="term" value="F:DNA binding"/>
    <property type="evidence" value="ECO:0007669"/>
    <property type="project" value="UniProtKB-KW"/>
</dbReference>
<sequence length="195" mass="22373">MDISLKKYPDKTTFEYHNPNIIKSGITLFDKTKVYVDTSTIEGINNISEGEIISYNKRPSRANMQPVKNSVWFAKMKGSNKKLIITNNDIDLIDNYILSTGFLGLEASKKLPLTFLSAIIISNDFNLQCDLNSVGTTMAGVNNDTFIKILVPLLDDNELNDYELKYHYYIDELSLLRRKINKLKEIKSQLLDKYF</sequence>
<evidence type="ECO:0000256" key="1">
    <source>
        <dbReference type="ARBA" id="ARBA00022747"/>
    </source>
</evidence>
<comment type="caution">
    <text evidence="3">The sequence shown here is derived from an EMBL/GenBank/DDBJ whole genome shotgun (WGS) entry which is preliminary data.</text>
</comment>
<evidence type="ECO:0000256" key="2">
    <source>
        <dbReference type="ARBA" id="ARBA00023125"/>
    </source>
</evidence>